<evidence type="ECO:0000256" key="6">
    <source>
        <dbReference type="SAM" id="Phobius"/>
    </source>
</evidence>
<dbReference type="eggNOG" id="COG2244">
    <property type="taxonomic scope" value="Bacteria"/>
</dbReference>
<reference evidence="8" key="2">
    <citation type="submission" date="2020-02" db="EMBL/GenBank/DDBJ databases">
        <title>Using affinity propagation clustering for identifying bacterial clades and subclades with whole-genome sequences of Francisella tularensis.</title>
        <authorList>
            <person name="Homeier-Bachmann T."/>
            <person name="Abdel-Glil M.Y."/>
            <person name="Hackbart A."/>
            <person name="Hotzel H."/>
            <person name="Tomaso H."/>
        </authorList>
    </citation>
    <scope>NUCLEOTIDE SEQUENCE</scope>
    <source>
        <strain evidence="8">15T0085</strain>
        <strain evidence="7">17T1429</strain>
    </source>
</reference>
<evidence type="ECO:0000256" key="5">
    <source>
        <dbReference type="ARBA" id="ARBA00023136"/>
    </source>
</evidence>
<reference evidence="8" key="1">
    <citation type="submission" date="2019-08" db="EMBL/GenBank/DDBJ databases">
        <authorList>
            <person name="Busch A."/>
        </authorList>
    </citation>
    <scope>NUCLEOTIDE SEQUENCE</scope>
    <source>
        <strain evidence="8">15T0085</strain>
        <strain evidence="7">17T1429</strain>
    </source>
</reference>
<comment type="subcellular location">
    <subcellularLocation>
        <location evidence="1">Cell membrane</location>
        <topology evidence="1">Multi-pass membrane protein</topology>
    </subcellularLocation>
</comment>
<feature type="transmembrane region" description="Helical" evidence="6">
    <location>
        <begin position="463"/>
        <end position="485"/>
    </location>
</feature>
<dbReference type="HOGENOM" id="CLU_040791_0_0_6"/>
<gene>
    <name evidence="8" type="ORF">FWI86_06535</name>
    <name evidence="7" type="ORF">FWJ04_08760</name>
</gene>
<dbReference type="EMBL" id="JAAGJP010000042">
    <property type="protein sequence ID" value="NDS68687.1"/>
    <property type="molecule type" value="Genomic_DNA"/>
</dbReference>
<evidence type="ECO:0000256" key="4">
    <source>
        <dbReference type="ARBA" id="ARBA00022989"/>
    </source>
</evidence>
<dbReference type="AlphaFoldDB" id="A0A0B3VVR3"/>
<dbReference type="KEGG" id="ftz:CH68_650"/>
<dbReference type="InterPro" id="IPR002797">
    <property type="entry name" value="Polysacc_synth"/>
</dbReference>
<accession>A0A0B3VVR3</accession>
<feature type="transmembrane region" description="Helical" evidence="6">
    <location>
        <begin position="185"/>
        <end position="204"/>
    </location>
</feature>
<feature type="transmembrane region" description="Helical" evidence="6">
    <location>
        <begin position="302"/>
        <end position="325"/>
    </location>
</feature>
<evidence type="ECO:0000313" key="7">
    <source>
        <dbReference type="EMBL" id="NDR89644.1"/>
    </source>
</evidence>
<feature type="transmembrane region" description="Helical" evidence="6">
    <location>
        <begin position="345"/>
        <end position="365"/>
    </location>
</feature>
<organism evidence="8">
    <name type="scientific">Francisella tularensis subsp. holarctica</name>
    <dbReference type="NCBI Taxonomy" id="119857"/>
    <lineage>
        <taxon>Bacteria</taxon>
        <taxon>Pseudomonadati</taxon>
        <taxon>Pseudomonadota</taxon>
        <taxon>Gammaproteobacteria</taxon>
        <taxon>Thiotrichales</taxon>
        <taxon>Francisellaceae</taxon>
        <taxon>Francisella</taxon>
    </lineage>
</organism>
<keyword evidence="2" id="KW-1003">Cell membrane</keyword>
<keyword evidence="4 6" id="KW-1133">Transmembrane helix</keyword>
<feature type="transmembrane region" description="Helical" evidence="6">
    <location>
        <begin position="262"/>
        <end position="281"/>
    </location>
</feature>
<feature type="transmembrane region" description="Helical" evidence="6">
    <location>
        <begin position="158"/>
        <end position="179"/>
    </location>
</feature>
<feature type="transmembrane region" description="Helical" evidence="6">
    <location>
        <begin position="377"/>
        <end position="397"/>
    </location>
</feature>
<keyword evidence="5 6" id="KW-0472">Membrane</keyword>
<feature type="transmembrane region" description="Helical" evidence="6">
    <location>
        <begin position="225"/>
        <end position="242"/>
    </location>
</feature>
<dbReference type="RefSeq" id="WP_003014993.1">
    <property type="nucleotide sequence ID" value="NZ_AP023459.1"/>
</dbReference>
<dbReference type="GO" id="GO:0005886">
    <property type="term" value="C:plasma membrane"/>
    <property type="evidence" value="ECO:0007669"/>
    <property type="project" value="UniProtKB-SubCell"/>
</dbReference>
<name>A0A0B3VVR3_FRATU</name>
<evidence type="ECO:0000313" key="8">
    <source>
        <dbReference type="EMBL" id="NDS68687.1"/>
    </source>
</evidence>
<comment type="caution">
    <text evidence="8">The sequence shown here is derived from an EMBL/GenBank/DDBJ whole genome shotgun (WGS) entry which is preliminary data.</text>
</comment>
<feature type="transmembrane region" description="Helical" evidence="6">
    <location>
        <begin position="36"/>
        <end position="53"/>
    </location>
</feature>
<dbReference type="KEGG" id="ftc:DA46_80"/>
<proteinExistence type="predicted"/>
<evidence type="ECO:0000256" key="2">
    <source>
        <dbReference type="ARBA" id="ARBA00022475"/>
    </source>
</evidence>
<dbReference type="PANTHER" id="PTHR30250">
    <property type="entry name" value="PST FAMILY PREDICTED COLANIC ACID TRANSPORTER"/>
    <property type="match status" value="1"/>
</dbReference>
<evidence type="ECO:0000256" key="3">
    <source>
        <dbReference type="ARBA" id="ARBA00022692"/>
    </source>
</evidence>
<feature type="transmembrane region" description="Helical" evidence="6">
    <location>
        <begin position="87"/>
        <end position="107"/>
    </location>
</feature>
<dbReference type="InterPro" id="IPR050833">
    <property type="entry name" value="Poly_Biosynth_Transport"/>
</dbReference>
<keyword evidence="3 6" id="KW-0812">Transmembrane</keyword>
<dbReference type="EMBL" id="JAAGKH010000092">
    <property type="protein sequence ID" value="NDR89644.1"/>
    <property type="molecule type" value="Genomic_DNA"/>
</dbReference>
<dbReference type="KEGG" id="ftv:CH67_916"/>
<evidence type="ECO:0000256" key="1">
    <source>
        <dbReference type="ARBA" id="ARBA00004651"/>
    </source>
</evidence>
<dbReference type="Pfam" id="PF01943">
    <property type="entry name" value="Polysacc_synt"/>
    <property type="match status" value="1"/>
</dbReference>
<feature type="transmembrane region" description="Helical" evidence="6">
    <location>
        <begin position="403"/>
        <end position="421"/>
    </location>
</feature>
<feature type="transmembrane region" description="Helical" evidence="6">
    <location>
        <begin position="12"/>
        <end position="30"/>
    </location>
</feature>
<sequence>MSLKKNTISNYITQLYTSLIGIVILPLYLQHLSHDAFGLIGFFTVFQTWLRLLDVGITPTLSREVAHVRGSTDDYHYLRKLVRSLELFFIIVGVLVFIVISTHSRYISTSWLHIGSLDADSVSVCIALMGLMFALRWVSDLYGGGLRGFERQVLYNNLSIIQTTLQFIGGLLFICYVSTNIMYYFVYQTIIAILYLVCIAIAFYKILPSSFSVGLRFDFKIIRKVLPFALGIAYSTTVWIIVTQSDKLVFSHVLPLSEYGYLSLLIVISGAVTILSSPISIAIQPRMTMLLAQQNVKGMESLYLKSSLISITFLSAVVTCVLMYSHQLLQSWTGSMEIANWGSNILNIYVLSASIICIISFQYFLQYAYGKLKLHNTYNTISLVFFAPIVIYTAYNYGVYTTALLWLGYAIVGLIIWMPIVHHVFAKGINRYFFINLAVITIVCFLLSLIFKGWYIYPSKIGLVELILIGFAFLFIQICIEYVLFQYKVLRCIDD</sequence>
<dbReference type="OMA" id="WFFLRAT"/>
<feature type="transmembrane region" description="Helical" evidence="6">
    <location>
        <begin position="433"/>
        <end position="457"/>
    </location>
</feature>
<protein>
    <submittedName>
        <fullName evidence="8">O-unit flippase</fullName>
    </submittedName>
</protein>
<dbReference type="PANTHER" id="PTHR30250:SF26">
    <property type="entry name" value="PSMA PROTEIN"/>
    <property type="match status" value="1"/>
</dbReference>
<feature type="transmembrane region" description="Helical" evidence="6">
    <location>
        <begin position="119"/>
        <end position="138"/>
    </location>
</feature>